<dbReference type="AlphaFoldDB" id="A0A1I7XJH9"/>
<dbReference type="PANTHER" id="PTHR13621">
    <property type="entry name" value="PROLINE-RICH PROTEIN PRCC"/>
    <property type="match status" value="1"/>
</dbReference>
<sequence>MMGLVDYGSDSESDKEENKGNGKSNIIGKEVDRTIFIDSANFQFCSSIEVSDSAADNHKLLNFSTSNASMEGELEDMVKPKNWERRLAKKERKLMKRVLLTYHYTVRFLNATLIVLCLALDLIHHVLTYFNIQIKVLDEKEGDETMDFFGLSSTSGTKPTSLEQVSMIPSTCIAETLGPNVKTEDYIHPSQMWNFADSSVGHVIGSDKQIGPQYPDYDNTQHGSNRLDMAGISSSIVDVRVDDALDEDVRSTLLKNINSKQLAKQAMAPLPKSKTIKDQAAKRKHQITYLANLAVAREEALQEQWAENRQMKKMAKQNTDNAEERNELPVCTPMDGENDVGKASLSHYCLVFLISVRAQAFLLWYVRAVNKHGGSKAIEEAEKILDEEDDNSKCILVNR</sequence>
<keyword evidence="2" id="KW-1185">Reference proteome</keyword>
<dbReference type="Proteomes" id="UP000095283">
    <property type="component" value="Unplaced"/>
</dbReference>
<dbReference type="WBParaSite" id="Hba_17668">
    <property type="protein sequence ID" value="Hba_17668"/>
    <property type="gene ID" value="Hba_17668"/>
</dbReference>
<evidence type="ECO:0000313" key="3">
    <source>
        <dbReference type="WBParaSite" id="Hba_17668"/>
    </source>
</evidence>
<dbReference type="PANTHER" id="PTHR13621:SF2">
    <property type="entry name" value="PROLINE-RICH PROTEIN PRCC"/>
    <property type="match status" value="1"/>
</dbReference>
<evidence type="ECO:0000313" key="2">
    <source>
        <dbReference type="Proteomes" id="UP000095283"/>
    </source>
</evidence>
<dbReference type="GO" id="GO:0005634">
    <property type="term" value="C:nucleus"/>
    <property type="evidence" value="ECO:0007669"/>
    <property type="project" value="TreeGrafter"/>
</dbReference>
<name>A0A1I7XJH9_HETBA</name>
<proteinExistence type="predicted"/>
<dbReference type="InterPro" id="IPR018800">
    <property type="entry name" value="PRCC"/>
</dbReference>
<reference evidence="3" key="1">
    <citation type="submission" date="2016-11" db="UniProtKB">
        <authorList>
            <consortium name="WormBaseParasite"/>
        </authorList>
    </citation>
    <scope>IDENTIFICATION</scope>
</reference>
<evidence type="ECO:0000256" key="1">
    <source>
        <dbReference type="SAM" id="MobiDB-lite"/>
    </source>
</evidence>
<feature type="region of interest" description="Disordered" evidence="1">
    <location>
        <begin position="1"/>
        <end position="25"/>
    </location>
</feature>
<dbReference type="Pfam" id="PF10253">
    <property type="entry name" value="PRCC"/>
    <property type="match status" value="1"/>
</dbReference>
<accession>A0A1I7XJH9</accession>
<protein>
    <submittedName>
        <fullName evidence="3">BZIP domain-containing protein</fullName>
    </submittedName>
</protein>
<organism evidence="2 3">
    <name type="scientific">Heterorhabditis bacteriophora</name>
    <name type="common">Entomopathogenic nematode worm</name>
    <dbReference type="NCBI Taxonomy" id="37862"/>
    <lineage>
        <taxon>Eukaryota</taxon>
        <taxon>Metazoa</taxon>
        <taxon>Ecdysozoa</taxon>
        <taxon>Nematoda</taxon>
        <taxon>Chromadorea</taxon>
        <taxon>Rhabditida</taxon>
        <taxon>Rhabditina</taxon>
        <taxon>Rhabditomorpha</taxon>
        <taxon>Strongyloidea</taxon>
        <taxon>Heterorhabditidae</taxon>
        <taxon>Heterorhabditis</taxon>
    </lineage>
</organism>